<proteinExistence type="predicted"/>
<accession>A0ABW2YAN9</accession>
<organism evidence="1 2">
    <name type="scientific">Lysobacter brunescens</name>
    <dbReference type="NCBI Taxonomy" id="262323"/>
    <lineage>
        <taxon>Bacteria</taxon>
        <taxon>Pseudomonadati</taxon>
        <taxon>Pseudomonadota</taxon>
        <taxon>Gammaproteobacteria</taxon>
        <taxon>Lysobacterales</taxon>
        <taxon>Lysobacteraceae</taxon>
        <taxon>Lysobacter</taxon>
    </lineage>
</organism>
<dbReference type="Proteomes" id="UP001597110">
    <property type="component" value="Unassembled WGS sequence"/>
</dbReference>
<gene>
    <name evidence="1" type="ORF">ACFQ0E_06295</name>
</gene>
<dbReference type="RefSeq" id="WP_386822819.1">
    <property type="nucleotide sequence ID" value="NZ_JBHTIF010000001.1"/>
</dbReference>
<comment type="caution">
    <text evidence="1">The sequence shown here is derived from an EMBL/GenBank/DDBJ whole genome shotgun (WGS) entry which is preliminary data.</text>
</comment>
<reference evidence="2" key="1">
    <citation type="journal article" date="2019" name="Int. J. Syst. Evol. Microbiol.">
        <title>The Global Catalogue of Microorganisms (GCM) 10K type strain sequencing project: providing services to taxonomists for standard genome sequencing and annotation.</title>
        <authorList>
            <consortium name="The Broad Institute Genomics Platform"/>
            <consortium name="The Broad Institute Genome Sequencing Center for Infectious Disease"/>
            <person name="Wu L."/>
            <person name="Ma J."/>
        </authorList>
    </citation>
    <scope>NUCLEOTIDE SEQUENCE [LARGE SCALE GENOMIC DNA]</scope>
    <source>
        <strain evidence="2">CCUG 55585</strain>
    </source>
</reference>
<evidence type="ECO:0000313" key="1">
    <source>
        <dbReference type="EMBL" id="MFD0725210.1"/>
    </source>
</evidence>
<dbReference type="EMBL" id="JBHTIF010000001">
    <property type="protein sequence ID" value="MFD0725210.1"/>
    <property type="molecule type" value="Genomic_DNA"/>
</dbReference>
<sequence>MDDFISALEETAIAVAAVSGKAKNSKLQMQLIAVSLHLRNYAIALRKGSVTFPDAALPICMKELGDAGKAAASAKNESDYAMVLVEANEAAIVIGQYVESAGPQAGGLDSAFAATKSLAGLTPLPPDQWPPKWPRWPRPPRNWPFPWPPRPFPPSPWPWPPQPVPPPWWESIDWDRDFFR</sequence>
<protein>
    <submittedName>
        <fullName evidence="1">Uncharacterized protein</fullName>
    </submittedName>
</protein>
<keyword evidence="2" id="KW-1185">Reference proteome</keyword>
<name>A0ABW2YAN9_9GAMM</name>
<evidence type="ECO:0000313" key="2">
    <source>
        <dbReference type="Proteomes" id="UP001597110"/>
    </source>
</evidence>